<accession>A0A0S2JRN0</accession>
<dbReference type="AlphaFoldDB" id="A0A0M7EFZ6"/>
<name>A0A0M7EFZ6_ALCFA</name>
<dbReference type="RefSeq" id="WP_042484731.1">
    <property type="nucleotide sequence ID" value="NZ_CAXOJJ010000025.1"/>
</dbReference>
<evidence type="ECO:0000313" key="3">
    <source>
        <dbReference type="Proteomes" id="UP000245216"/>
    </source>
</evidence>
<evidence type="ECO:0000313" key="2">
    <source>
        <dbReference type="EMBL" id="WBM38408.1"/>
    </source>
</evidence>
<organism evidence="1 3">
    <name type="scientific">Alcaligenes faecalis</name>
    <dbReference type="NCBI Taxonomy" id="511"/>
    <lineage>
        <taxon>Bacteria</taxon>
        <taxon>Pseudomonadati</taxon>
        <taxon>Pseudomonadota</taxon>
        <taxon>Betaproteobacteria</taxon>
        <taxon>Burkholderiales</taxon>
        <taxon>Alcaligenaceae</taxon>
        <taxon>Alcaligenes</taxon>
    </lineage>
</organism>
<proteinExistence type="predicted"/>
<keyword evidence="4" id="KW-1185">Reference proteome</keyword>
<dbReference type="KEGG" id="afa:UZ73_09845"/>
<reference evidence="1 3" key="1">
    <citation type="submission" date="2018-05" db="EMBL/GenBank/DDBJ databases">
        <title>Genome Sequence of an Efficient Indole-Degrading Bacterium, Alcaligenes sp.YBY.</title>
        <authorList>
            <person name="Yang B."/>
        </authorList>
    </citation>
    <scope>NUCLEOTIDE SEQUENCE [LARGE SCALE GENOMIC DNA]</scope>
    <source>
        <strain evidence="1 3">YBY</strain>
    </source>
</reference>
<sequence length="207" mass="21980">MPWRFIIAVLLLAAGASVWGGLELGNWLIAHGPEKSMAVTTPDPSDLPTLDADGKPFTAQPPQPLPNGRLGVPQAPTPIAWEIDTSTLTEEKPPIALATTSISLEQAIQIAMTEQNRELQGIARVNLGGSEPIQPVEVGTPPPPPPQDIQVAGSNGGAWQAQLQQELNACSNKGFFDRPSCSWEARNKYCGPNNAWGKVAGCPSKSF</sequence>
<dbReference type="OrthoDB" id="9182752at2"/>
<dbReference type="Proteomes" id="UP001211866">
    <property type="component" value="Chromosome"/>
</dbReference>
<dbReference type="Proteomes" id="UP000245216">
    <property type="component" value="Unassembled WGS sequence"/>
</dbReference>
<dbReference type="EMBL" id="QEXO01000005">
    <property type="protein sequence ID" value="PWE12807.1"/>
    <property type="molecule type" value="Genomic_DNA"/>
</dbReference>
<dbReference type="GeneID" id="29367936"/>
<reference evidence="1 3" key="2">
    <citation type="submission" date="2018-05" db="EMBL/GenBank/DDBJ databases">
        <authorList>
            <person name="Lanie J.A."/>
            <person name="Ng W.-L."/>
            <person name="Kazmierczak K.M."/>
            <person name="Andrzejewski T.M."/>
            <person name="Davidsen T.M."/>
            <person name="Wayne K.J."/>
            <person name="Tettelin H."/>
            <person name="Glass J.I."/>
            <person name="Rusch D."/>
            <person name="Podicherti R."/>
            <person name="Tsui H.-C.T."/>
            <person name="Winkler M.E."/>
        </authorList>
    </citation>
    <scope>NUCLEOTIDE SEQUENCE [LARGE SCALE GENOMIC DNA]</scope>
    <source>
        <strain evidence="1 3">YBY</strain>
    </source>
</reference>
<evidence type="ECO:0000313" key="1">
    <source>
        <dbReference type="EMBL" id="PWE12807.1"/>
    </source>
</evidence>
<dbReference type="EMBL" id="CP096916">
    <property type="protein sequence ID" value="WBM38408.1"/>
    <property type="molecule type" value="Genomic_DNA"/>
</dbReference>
<gene>
    <name evidence="1" type="ORF">DF183_18775</name>
    <name evidence="2" type="ORF">M2J83_00815</name>
</gene>
<protein>
    <submittedName>
        <fullName evidence="1">Uncharacterized protein</fullName>
    </submittedName>
</protein>
<reference evidence="2 4" key="3">
    <citation type="submission" date="2022-05" db="EMBL/GenBank/DDBJ databases">
        <title>Complete sequence of strain NY11312.</title>
        <authorList>
            <person name="Zhou D."/>
        </authorList>
    </citation>
    <scope>NUCLEOTIDE SEQUENCE [LARGE SCALE GENOMIC DNA]</scope>
    <source>
        <strain evidence="2 4">NY11312</strain>
    </source>
</reference>
<accession>A0A0M7EFZ6</accession>
<evidence type="ECO:0000313" key="4">
    <source>
        <dbReference type="Proteomes" id="UP001211866"/>
    </source>
</evidence>